<dbReference type="InterPro" id="IPR000237">
    <property type="entry name" value="GRIP_dom"/>
</dbReference>
<feature type="domain" description="GRIP" evidence="2">
    <location>
        <begin position="452"/>
        <end position="503"/>
    </location>
</feature>
<protein>
    <recommendedName>
        <fullName evidence="2">GRIP domain-containing protein</fullName>
    </recommendedName>
</protein>
<comment type="caution">
    <text evidence="3">The sequence shown here is derived from an EMBL/GenBank/DDBJ whole genome shotgun (WGS) entry which is preliminary data.</text>
</comment>
<organism evidence="3 4">
    <name type="scientific">Stentor coeruleus</name>
    <dbReference type="NCBI Taxonomy" id="5963"/>
    <lineage>
        <taxon>Eukaryota</taxon>
        <taxon>Sar</taxon>
        <taxon>Alveolata</taxon>
        <taxon>Ciliophora</taxon>
        <taxon>Postciliodesmatophora</taxon>
        <taxon>Heterotrichea</taxon>
        <taxon>Heterotrichida</taxon>
        <taxon>Stentoridae</taxon>
        <taxon>Stentor</taxon>
    </lineage>
</organism>
<keyword evidence="4" id="KW-1185">Reference proteome</keyword>
<proteinExistence type="predicted"/>
<evidence type="ECO:0000313" key="4">
    <source>
        <dbReference type="Proteomes" id="UP000187209"/>
    </source>
</evidence>
<dbReference type="Proteomes" id="UP000187209">
    <property type="component" value="Unassembled WGS sequence"/>
</dbReference>
<gene>
    <name evidence="3" type="ORF">SteCoe_10528</name>
</gene>
<accession>A0A1R2CF94</accession>
<keyword evidence="1" id="KW-0175">Coiled coil</keyword>
<sequence>MLNFNSLANLAVGTINFAKKNIQESNFDDKEEYLYEKHIGSTCKKLNKRCEKLKCELVQKYEEIDSYKKIIESLYKEKTDWEANKINFKIVIGHERSKEVNEELMKKNSEVLKLKLPEKSYQTIDSLTSAKLSINHIDDYSIPQSCNIKTIEKQCINAEKTILRISKEKENIFKILVKKDEKIKSLLENAKIHEEEKSLLMQIKENGLKNLENLKFLNDFKENAEKKIESLTKILESTQEYNQKLLVKKYDLRTKVYHMSKNLKEKDGLIKNLQEELDDIKNELDDKVSCFEEYRLTSEKNIKEVSELLMKQAKDERDRFEEMIYQLKDQLMKARIEANETVIAKNQSSKYQKAVEKLQEVIKTVELESSSIQSRLDKTTSYCESLKQKLENHNKTIENLQNINESLKNELKLCKNQFEIERQAFISKANERDDIKKEAELLLKKLESQDKVSINMIDKRLVANTLINYLDENTNQKMKNHMLRALAEILGLDQRQREKIGLTQSQSFLSGFTNYISRI</sequence>
<reference evidence="3 4" key="1">
    <citation type="submission" date="2016-11" db="EMBL/GenBank/DDBJ databases">
        <title>The macronuclear genome of Stentor coeruleus: a giant cell with tiny introns.</title>
        <authorList>
            <person name="Slabodnick M."/>
            <person name="Ruby J.G."/>
            <person name="Reiff S.B."/>
            <person name="Swart E.C."/>
            <person name="Gosai S."/>
            <person name="Prabakaran S."/>
            <person name="Witkowska E."/>
            <person name="Larue G.E."/>
            <person name="Fisher S."/>
            <person name="Freeman R.M."/>
            <person name="Gunawardena J."/>
            <person name="Chu W."/>
            <person name="Stover N.A."/>
            <person name="Gregory B.D."/>
            <person name="Nowacki M."/>
            <person name="Derisi J."/>
            <person name="Roy S.W."/>
            <person name="Marshall W.F."/>
            <person name="Sood P."/>
        </authorList>
    </citation>
    <scope>NUCLEOTIDE SEQUENCE [LARGE SCALE GENOMIC DNA]</scope>
    <source>
        <strain evidence="3">WM001</strain>
    </source>
</reference>
<evidence type="ECO:0000259" key="2">
    <source>
        <dbReference type="PROSITE" id="PS50913"/>
    </source>
</evidence>
<feature type="coiled-coil region" evidence="1">
    <location>
        <begin position="43"/>
        <end position="84"/>
    </location>
</feature>
<name>A0A1R2CF94_9CILI</name>
<dbReference type="PROSITE" id="PS50913">
    <property type="entry name" value="GRIP"/>
    <property type="match status" value="1"/>
</dbReference>
<evidence type="ECO:0000313" key="3">
    <source>
        <dbReference type="EMBL" id="OMJ87684.1"/>
    </source>
</evidence>
<dbReference type="EMBL" id="MPUH01000170">
    <property type="protein sequence ID" value="OMJ87684.1"/>
    <property type="molecule type" value="Genomic_DNA"/>
</dbReference>
<evidence type="ECO:0000256" key="1">
    <source>
        <dbReference type="SAM" id="Coils"/>
    </source>
</evidence>
<dbReference type="AlphaFoldDB" id="A0A1R2CF94"/>
<feature type="coiled-coil region" evidence="1">
    <location>
        <begin position="176"/>
        <end position="424"/>
    </location>
</feature>